<dbReference type="EMBL" id="BAAAHP010000154">
    <property type="protein sequence ID" value="GAA0895181.1"/>
    <property type="molecule type" value="Genomic_DNA"/>
</dbReference>
<dbReference type="Gene3D" id="3.30.200.20">
    <property type="entry name" value="Phosphorylase Kinase, domain 1"/>
    <property type="match status" value="2"/>
</dbReference>
<dbReference type="InterPro" id="IPR017441">
    <property type="entry name" value="Protein_kinase_ATP_BS"/>
</dbReference>
<dbReference type="Pfam" id="PF00069">
    <property type="entry name" value="Pkinase"/>
    <property type="match status" value="2"/>
</dbReference>
<dbReference type="InterPro" id="IPR011009">
    <property type="entry name" value="Kinase-like_dom_sf"/>
</dbReference>
<evidence type="ECO:0000256" key="2">
    <source>
        <dbReference type="ARBA" id="ARBA00022741"/>
    </source>
</evidence>
<dbReference type="Pfam" id="PF13360">
    <property type="entry name" value="PQQ_2"/>
    <property type="match status" value="2"/>
</dbReference>
<comment type="caution">
    <text evidence="7">The sequence shown here is derived from an EMBL/GenBank/DDBJ whole genome shotgun (WGS) entry which is preliminary data.</text>
</comment>
<dbReference type="PROSITE" id="PS50011">
    <property type="entry name" value="PROTEIN_KINASE_DOM"/>
    <property type="match status" value="2"/>
</dbReference>
<dbReference type="InterPro" id="IPR011047">
    <property type="entry name" value="Quinoprotein_ADH-like_sf"/>
</dbReference>
<evidence type="ECO:0000313" key="7">
    <source>
        <dbReference type="EMBL" id="GAA0895181.1"/>
    </source>
</evidence>
<dbReference type="Proteomes" id="UP001499967">
    <property type="component" value="Unassembled WGS sequence"/>
</dbReference>
<name>A0ABN1N6M0_9PSEU</name>
<evidence type="ECO:0000259" key="6">
    <source>
        <dbReference type="PROSITE" id="PS50011"/>
    </source>
</evidence>
<feature type="binding site" evidence="5">
    <location>
        <position position="43"/>
    </location>
    <ligand>
        <name>ATP</name>
        <dbReference type="ChEBI" id="CHEBI:30616"/>
    </ligand>
</feature>
<keyword evidence="3" id="KW-0418">Kinase</keyword>
<dbReference type="Gene3D" id="1.10.510.10">
    <property type="entry name" value="Transferase(Phosphotransferase) domain 1"/>
    <property type="match status" value="2"/>
</dbReference>
<evidence type="ECO:0000256" key="3">
    <source>
        <dbReference type="ARBA" id="ARBA00022777"/>
    </source>
</evidence>
<dbReference type="InterPro" id="IPR000719">
    <property type="entry name" value="Prot_kinase_dom"/>
</dbReference>
<accession>A0ABN1N6M0</accession>
<keyword evidence="2 5" id="KW-0547">Nucleotide-binding</keyword>
<sequence length="968" mass="101651">MEPLTSNDPAQIGPYRMEGVLGAGGMGVVYLGRGPDGARAAVKVVHGRLAADAGFRRRFAREIAVARSVTGPWFARLLDGDADAQQPWLATEYVDHPTLDAVVEGGGPLPLPVVGTLARGLADALAHLHSQGVVHRDLKPSNVLVGDDGPRLIDFGVARAADATALTQTGMVIGTPAFMSPEQAAAAEAGPESDVFSLASTLVYAATGRGPFGRTTNGLAMLRRISDDEPDLTGVPPELREVLLPCLAKVPADRPSAAELAGKLGEGRPPAPGWSPLREWDPSTIGPYRVVGRLGAGAMGQVYLARAGSAEDGADAPLVAVKVVHEPYAADSRFRERFAREIATARAVRGPRVVELLDADPDARVPWLAAEYVPGPSLEQTVGGSGALPEPAVLDVAVGLAEALGALHDRGVVHRDLKPSNVLMALDGPKLIDFGIARAVDDTALTHTGGVLGPPGFMSPEQAAGEDVGPASDVFSFASVVVFAATGRGPFGTTGSPLALLRRVIDDQPDTTGVPDRLLVAIAPCFAKNPADRPTAPEVADRLRSLAAVPGTAVLPPPTAVQPAPPPDPGGPRRISRRAVLLGGAAAGLTAVGAAGWLVVRAATQPPPVREPRWSVTGPSTGGNDLRVIADDPQDRLFVAAKDRFVALDPDSGETTWSYSRERESGAFGVNGEGFFLDDWSGVAALDIDTGAEIWSQRYGSFVLASNAVTLCELYSSSEQRGILSSVLPSTGTIWWTNADIPERISSAVSSGDYIHLMGESRIFAIDTSGKRLWEQPKPAAPSWGASSAALFLVSGGRVEALNPRTGTTTWSESFPTDPGRDIGIACDDHSVYVAGAKSLEARDAGTGQPRWRVEQPVVAPGSGDVEWEFRSAPACTADLVFVAELGLSYIRPRTEAARYELPTPQYDFRVSVRSAQDGTTLWTVPLPAEHDEVTYAVATNQVYVGSFRSFDDGTTRIHAVSVQDPIP</sequence>
<dbReference type="SUPFAM" id="SSF56112">
    <property type="entry name" value="Protein kinase-like (PK-like)"/>
    <property type="match status" value="2"/>
</dbReference>
<dbReference type="PANTHER" id="PTHR43289">
    <property type="entry name" value="MITOGEN-ACTIVATED PROTEIN KINASE KINASE KINASE 20-RELATED"/>
    <property type="match status" value="1"/>
</dbReference>
<dbReference type="SUPFAM" id="SSF50998">
    <property type="entry name" value="Quinoprotein alcohol dehydrogenase-like"/>
    <property type="match status" value="1"/>
</dbReference>
<dbReference type="CDD" id="cd14014">
    <property type="entry name" value="STKc_PknB_like"/>
    <property type="match status" value="2"/>
</dbReference>
<evidence type="ECO:0000256" key="1">
    <source>
        <dbReference type="ARBA" id="ARBA00022679"/>
    </source>
</evidence>
<keyword evidence="8" id="KW-1185">Reference proteome</keyword>
<keyword evidence="1" id="KW-0808">Transferase</keyword>
<dbReference type="PANTHER" id="PTHR43289:SF34">
    <property type="entry name" value="SERINE_THREONINE-PROTEIN KINASE YBDM-RELATED"/>
    <property type="match status" value="1"/>
</dbReference>
<dbReference type="InterPro" id="IPR018391">
    <property type="entry name" value="PQQ_b-propeller_rpt"/>
</dbReference>
<organism evidence="7 8">
    <name type="scientific">Pseudonocardia zijingensis</name>
    <dbReference type="NCBI Taxonomy" id="153376"/>
    <lineage>
        <taxon>Bacteria</taxon>
        <taxon>Bacillati</taxon>
        <taxon>Actinomycetota</taxon>
        <taxon>Actinomycetes</taxon>
        <taxon>Pseudonocardiales</taxon>
        <taxon>Pseudonocardiaceae</taxon>
        <taxon>Pseudonocardia</taxon>
    </lineage>
</organism>
<protein>
    <recommendedName>
        <fullName evidence="6">Protein kinase domain-containing protein</fullName>
    </recommendedName>
</protein>
<feature type="binding site" evidence="5">
    <location>
        <position position="322"/>
    </location>
    <ligand>
        <name>ATP</name>
        <dbReference type="ChEBI" id="CHEBI:30616"/>
    </ligand>
</feature>
<dbReference type="SMART" id="SM00220">
    <property type="entry name" value="S_TKc"/>
    <property type="match status" value="2"/>
</dbReference>
<feature type="domain" description="Protein kinase" evidence="6">
    <location>
        <begin position="288"/>
        <end position="546"/>
    </location>
</feature>
<dbReference type="InterPro" id="IPR002372">
    <property type="entry name" value="PQQ_rpt_dom"/>
</dbReference>
<reference evidence="7 8" key="1">
    <citation type="journal article" date="2019" name="Int. J. Syst. Evol. Microbiol.">
        <title>The Global Catalogue of Microorganisms (GCM) 10K type strain sequencing project: providing services to taxonomists for standard genome sequencing and annotation.</title>
        <authorList>
            <consortium name="The Broad Institute Genomics Platform"/>
            <consortium name="The Broad Institute Genome Sequencing Center for Infectious Disease"/>
            <person name="Wu L."/>
            <person name="Ma J."/>
        </authorList>
    </citation>
    <scope>NUCLEOTIDE SEQUENCE [LARGE SCALE GENOMIC DNA]</scope>
    <source>
        <strain evidence="7 8">JCM 11117</strain>
    </source>
</reference>
<dbReference type="Gene3D" id="2.130.10.10">
    <property type="entry name" value="YVTN repeat-like/Quinoprotein amine dehydrogenase"/>
    <property type="match status" value="2"/>
</dbReference>
<dbReference type="PROSITE" id="PS00108">
    <property type="entry name" value="PROTEIN_KINASE_ST"/>
    <property type="match status" value="2"/>
</dbReference>
<evidence type="ECO:0000256" key="5">
    <source>
        <dbReference type="PROSITE-ProRule" id="PRU10141"/>
    </source>
</evidence>
<dbReference type="InterPro" id="IPR008271">
    <property type="entry name" value="Ser/Thr_kinase_AS"/>
</dbReference>
<evidence type="ECO:0000313" key="8">
    <source>
        <dbReference type="Proteomes" id="UP001499967"/>
    </source>
</evidence>
<keyword evidence="4 5" id="KW-0067">ATP-binding</keyword>
<evidence type="ECO:0000256" key="4">
    <source>
        <dbReference type="ARBA" id="ARBA00022840"/>
    </source>
</evidence>
<dbReference type="SMART" id="SM00564">
    <property type="entry name" value="PQQ"/>
    <property type="match status" value="5"/>
</dbReference>
<gene>
    <name evidence="7" type="ORF">GCM10009559_50010</name>
</gene>
<dbReference type="PROSITE" id="PS00107">
    <property type="entry name" value="PROTEIN_KINASE_ATP"/>
    <property type="match status" value="2"/>
</dbReference>
<feature type="domain" description="Protein kinase" evidence="6">
    <location>
        <begin position="15"/>
        <end position="271"/>
    </location>
</feature>
<dbReference type="InterPro" id="IPR015943">
    <property type="entry name" value="WD40/YVTN_repeat-like_dom_sf"/>
</dbReference>
<proteinExistence type="predicted"/>